<protein>
    <submittedName>
        <fullName evidence="3">Sulfur transferase domain-containing protein</fullName>
    </submittedName>
</protein>
<keyword evidence="1" id="KW-0732">Signal</keyword>
<keyword evidence="3" id="KW-0808">Transferase</keyword>
<evidence type="ECO:0000259" key="2">
    <source>
        <dbReference type="Pfam" id="PF04273"/>
    </source>
</evidence>
<dbReference type="Pfam" id="PF04273">
    <property type="entry name" value="BLH_phosphatase"/>
    <property type="match status" value="1"/>
</dbReference>
<sequence length="170" mass="18410">MIRFVLGFFLMLTACAAADDMPERVTAIHNDVWLAGQPSPEQLQSWADQGRTVIINIRPDDEMAQLPFDESQLALEAGMTYAQFGVGGSAGFNPSMTSALTFQLNLHEGENIVLHCVSGTRAAHIYTAHLIETGQVTPAEANSLGLAPRGELNPIVMRQLSPRFAAAFPE</sequence>
<dbReference type="Gene3D" id="3.90.190.10">
    <property type="entry name" value="Protein tyrosine phosphatase superfamily"/>
    <property type="match status" value="1"/>
</dbReference>
<feature type="chain" id="PRO_5045648352" evidence="1">
    <location>
        <begin position="17"/>
        <end position="170"/>
    </location>
</feature>
<dbReference type="RefSeq" id="WP_330199062.1">
    <property type="nucleotide sequence ID" value="NZ_JAZDRP010000004.1"/>
</dbReference>
<feature type="signal peptide" evidence="1">
    <location>
        <begin position="1"/>
        <end position="16"/>
    </location>
</feature>
<reference evidence="3 4" key="1">
    <citation type="submission" date="2024-01" db="EMBL/GenBank/DDBJ databases">
        <title>Hyphobacterium bacterium isolated from marine sediment.</title>
        <authorList>
            <person name="Zhao S."/>
        </authorList>
    </citation>
    <scope>NUCLEOTIDE SEQUENCE [LARGE SCALE GENOMIC DNA]</scope>
    <source>
        <strain evidence="4">HN65</strain>
    </source>
</reference>
<comment type="caution">
    <text evidence="3">The sequence shown here is derived from an EMBL/GenBank/DDBJ whole genome shotgun (WGS) entry which is preliminary data.</text>
</comment>
<dbReference type="InterPro" id="IPR029021">
    <property type="entry name" value="Prot-tyrosine_phosphatase-like"/>
</dbReference>
<proteinExistence type="predicted"/>
<feature type="domain" description="Beta-lactamase hydrolase-like protein phosphatase-like" evidence="2">
    <location>
        <begin position="29"/>
        <end position="127"/>
    </location>
</feature>
<organism evidence="3 4">
    <name type="scientific">Hyphobacterium lacteum</name>
    <dbReference type="NCBI Taxonomy" id="3116575"/>
    <lineage>
        <taxon>Bacteria</taxon>
        <taxon>Pseudomonadati</taxon>
        <taxon>Pseudomonadota</taxon>
        <taxon>Alphaproteobacteria</taxon>
        <taxon>Maricaulales</taxon>
        <taxon>Maricaulaceae</taxon>
        <taxon>Hyphobacterium</taxon>
    </lineage>
</organism>
<dbReference type="SUPFAM" id="SSF52799">
    <property type="entry name" value="(Phosphotyrosine protein) phosphatases II"/>
    <property type="match status" value="1"/>
</dbReference>
<dbReference type="GO" id="GO:0016740">
    <property type="term" value="F:transferase activity"/>
    <property type="evidence" value="ECO:0007669"/>
    <property type="project" value="UniProtKB-KW"/>
</dbReference>
<evidence type="ECO:0000256" key="1">
    <source>
        <dbReference type="SAM" id="SignalP"/>
    </source>
</evidence>
<evidence type="ECO:0000313" key="3">
    <source>
        <dbReference type="EMBL" id="MEE2526399.1"/>
    </source>
</evidence>
<dbReference type="InterPro" id="IPR005939">
    <property type="entry name" value="BLH_phosphatase-like"/>
</dbReference>
<evidence type="ECO:0000313" key="4">
    <source>
        <dbReference type="Proteomes" id="UP001354971"/>
    </source>
</evidence>
<dbReference type="Proteomes" id="UP001354971">
    <property type="component" value="Unassembled WGS sequence"/>
</dbReference>
<gene>
    <name evidence="3" type="ORF">V0U79_08475</name>
</gene>
<dbReference type="PROSITE" id="PS51257">
    <property type="entry name" value="PROKAR_LIPOPROTEIN"/>
    <property type="match status" value="1"/>
</dbReference>
<keyword evidence="4" id="KW-1185">Reference proteome</keyword>
<accession>A0ABU7LR57</accession>
<name>A0ABU7LR57_9PROT</name>
<dbReference type="EMBL" id="JAZDRP010000004">
    <property type="protein sequence ID" value="MEE2526399.1"/>
    <property type="molecule type" value="Genomic_DNA"/>
</dbReference>